<proteinExistence type="predicted"/>
<feature type="signal peptide" evidence="2">
    <location>
        <begin position="1"/>
        <end position="21"/>
    </location>
</feature>
<evidence type="ECO:0000256" key="2">
    <source>
        <dbReference type="SAM" id="SignalP"/>
    </source>
</evidence>
<dbReference type="AlphaFoldDB" id="A0A7X5UMF4"/>
<accession>A0A7X5UMF4</accession>
<organism evidence="3 4">
    <name type="scientific">Saccharomonospora amisosensis</name>
    <dbReference type="NCBI Taxonomy" id="1128677"/>
    <lineage>
        <taxon>Bacteria</taxon>
        <taxon>Bacillati</taxon>
        <taxon>Actinomycetota</taxon>
        <taxon>Actinomycetes</taxon>
        <taxon>Pseudonocardiales</taxon>
        <taxon>Pseudonocardiaceae</taxon>
        <taxon>Saccharomonospora</taxon>
    </lineage>
</organism>
<gene>
    <name evidence="3" type="ORF">FHU38_001055</name>
</gene>
<dbReference type="EMBL" id="JAAOYM010000001">
    <property type="protein sequence ID" value="NIJ10711.1"/>
    <property type="molecule type" value="Genomic_DNA"/>
</dbReference>
<evidence type="ECO:0000313" key="4">
    <source>
        <dbReference type="Proteomes" id="UP000545493"/>
    </source>
</evidence>
<feature type="chain" id="PRO_5030881922" evidence="2">
    <location>
        <begin position="22"/>
        <end position="60"/>
    </location>
</feature>
<reference evidence="3 4" key="1">
    <citation type="submission" date="2020-03" db="EMBL/GenBank/DDBJ databases">
        <title>Sequencing the genomes of 1000 actinobacteria strains.</title>
        <authorList>
            <person name="Klenk H.-P."/>
        </authorList>
    </citation>
    <scope>NUCLEOTIDE SEQUENCE [LARGE SCALE GENOMIC DNA]</scope>
    <source>
        <strain evidence="3 4">DSM 45685</strain>
    </source>
</reference>
<protein>
    <submittedName>
        <fullName evidence="3">Uncharacterized protein</fullName>
    </submittedName>
</protein>
<comment type="caution">
    <text evidence="3">The sequence shown here is derived from an EMBL/GenBank/DDBJ whole genome shotgun (WGS) entry which is preliminary data.</text>
</comment>
<dbReference type="RefSeq" id="WP_167167025.1">
    <property type="nucleotide sequence ID" value="NZ_JAAOYM010000001.1"/>
</dbReference>
<keyword evidence="2" id="KW-0732">Signal</keyword>
<dbReference type="PROSITE" id="PS51257">
    <property type="entry name" value="PROKAR_LIPOPROTEIN"/>
    <property type="match status" value="1"/>
</dbReference>
<evidence type="ECO:0000313" key="3">
    <source>
        <dbReference type="EMBL" id="NIJ10711.1"/>
    </source>
</evidence>
<keyword evidence="4" id="KW-1185">Reference proteome</keyword>
<sequence length="60" mass="6355">MTKGVRVRPLRACVVAMGALAAIVFGSACDEPQRGYDGGDQEQEREQDGDGEREQDGDGG</sequence>
<dbReference type="Proteomes" id="UP000545493">
    <property type="component" value="Unassembled WGS sequence"/>
</dbReference>
<feature type="compositionally biased region" description="Basic and acidic residues" evidence="1">
    <location>
        <begin position="42"/>
        <end position="60"/>
    </location>
</feature>
<name>A0A7X5UMF4_9PSEU</name>
<feature type="region of interest" description="Disordered" evidence="1">
    <location>
        <begin position="29"/>
        <end position="60"/>
    </location>
</feature>
<evidence type="ECO:0000256" key="1">
    <source>
        <dbReference type="SAM" id="MobiDB-lite"/>
    </source>
</evidence>